<proteinExistence type="predicted"/>
<feature type="transmembrane region" description="Helical" evidence="1">
    <location>
        <begin position="298"/>
        <end position="318"/>
    </location>
</feature>
<reference evidence="2 3" key="1">
    <citation type="journal article" date="2018" name="PLoS Genet.">
        <title>Repeat elements organise 3D genome structure and mediate transcription in the filamentous fungus Epichloe festucae.</title>
        <authorList>
            <person name="Winter D.J."/>
            <person name="Ganley A.R.D."/>
            <person name="Young C.A."/>
            <person name="Liachko I."/>
            <person name="Schardl C.L."/>
            <person name="Dupont P.Y."/>
            <person name="Berry D."/>
            <person name="Ram A."/>
            <person name="Scott B."/>
            <person name="Cox M.P."/>
        </authorList>
    </citation>
    <scope>NUCLEOTIDE SEQUENCE [LARGE SCALE GENOMIC DNA]</scope>
    <source>
        <strain evidence="2 3">Fl1</strain>
    </source>
</reference>
<keyword evidence="1" id="KW-0812">Transmembrane</keyword>
<evidence type="ECO:0000256" key="1">
    <source>
        <dbReference type="SAM" id="Phobius"/>
    </source>
</evidence>
<evidence type="ECO:0000313" key="3">
    <source>
        <dbReference type="Proteomes" id="UP000594364"/>
    </source>
</evidence>
<dbReference type="EMBL" id="CP031387">
    <property type="protein sequence ID" value="QPH01442.1"/>
    <property type="molecule type" value="Genomic_DNA"/>
</dbReference>
<keyword evidence="3" id="KW-1185">Reference proteome</keyword>
<feature type="transmembrane region" description="Helical" evidence="1">
    <location>
        <begin position="145"/>
        <end position="166"/>
    </location>
</feature>
<dbReference type="OrthoDB" id="5394254at2759"/>
<sequence length="348" mass="37092">MAPTKRSTKSDHTPLTGNIVDEKIADIQASSMAKVDRVAQVASDTGSKLPCAAHFPLTVALSFALSTLGSVVMSQVSLGELQSLTRSPDTWSEVALLTSWRITELALAWFGELDCFEAASMNILAHGPVIFLLTTFYGLSLSSAISALVIDVLSIAAPFYLVLPLSRADGSAWRGSNRDVLDIPMQILTSILSTAIYTVTLVLSLRFLLPRILVLYFSGLPTLEPAYSASYTHVFPVTLLFGLAASTFIFAPFATTGKSKEDVKVEQFDPVNASLGQTVWWNFWGYTAKTKVVIRRTVAAAVLTGVSTFLACTQNIYGVESSGAAAYAGVWVTSAILAGVGLGFVGGE</sequence>
<dbReference type="AlphaFoldDB" id="A0A7S9PVZ2"/>
<protein>
    <submittedName>
        <fullName evidence="2">Uncharacterized protein</fullName>
    </submittedName>
</protein>
<name>A0A7S9PVZ2_EPIFF</name>
<accession>A0A7S9PVZ2</accession>
<feature type="transmembrane region" description="Helical" evidence="1">
    <location>
        <begin position="229"/>
        <end position="254"/>
    </location>
</feature>
<feature type="transmembrane region" description="Helical" evidence="1">
    <location>
        <begin position="123"/>
        <end position="139"/>
    </location>
</feature>
<evidence type="ECO:0000313" key="2">
    <source>
        <dbReference type="EMBL" id="QPH01442.1"/>
    </source>
</evidence>
<keyword evidence="1" id="KW-1133">Transmembrane helix</keyword>
<dbReference type="Proteomes" id="UP000594364">
    <property type="component" value="Chromosome 3"/>
</dbReference>
<gene>
    <name evidence="2" type="ORF">C2857_005642</name>
</gene>
<keyword evidence="1" id="KW-0472">Membrane</keyword>
<feature type="transmembrane region" description="Helical" evidence="1">
    <location>
        <begin position="187"/>
        <end position="209"/>
    </location>
</feature>
<feature type="transmembrane region" description="Helical" evidence="1">
    <location>
        <begin position="324"/>
        <end position="345"/>
    </location>
</feature>
<organism evidence="2 3">
    <name type="scientific">Epichloe festucae (strain Fl1)</name>
    <dbReference type="NCBI Taxonomy" id="877507"/>
    <lineage>
        <taxon>Eukaryota</taxon>
        <taxon>Fungi</taxon>
        <taxon>Dikarya</taxon>
        <taxon>Ascomycota</taxon>
        <taxon>Pezizomycotina</taxon>
        <taxon>Sordariomycetes</taxon>
        <taxon>Hypocreomycetidae</taxon>
        <taxon>Hypocreales</taxon>
        <taxon>Clavicipitaceae</taxon>
        <taxon>Epichloe</taxon>
    </lineage>
</organism>